<proteinExistence type="predicted"/>
<dbReference type="InterPro" id="IPR005532">
    <property type="entry name" value="SUMF_dom"/>
</dbReference>
<evidence type="ECO:0000259" key="2">
    <source>
        <dbReference type="Pfam" id="PF03781"/>
    </source>
</evidence>
<reference evidence="3 4" key="1">
    <citation type="submission" date="2016-01" db="EMBL/GenBank/DDBJ databases">
        <title>Genome sequencing of Roseivirga seohaensis SW-152.</title>
        <authorList>
            <person name="Selvaratnam C."/>
            <person name="Thevarajoo S."/>
            <person name="Goh K.M."/>
            <person name="Ee R."/>
            <person name="Chan K.-G."/>
            <person name="Chong C.S."/>
        </authorList>
    </citation>
    <scope>NUCLEOTIDE SEQUENCE [LARGE SCALE GENOMIC DNA]</scope>
    <source>
        <strain evidence="3 4">SW-152</strain>
    </source>
</reference>
<sequence length="247" mass="27945">MSFLLILLFFSSALSGISPVVFSQNFDDKMVFVEGNDSINSFYMDKYETTMAEFQQFVERTGYKTVSEVLDSGKVYNPYAKMVQGVNWRHDIYGRRIPLERYGELPVTRLSLKDAKAYAEWAGKRIPTKEEWLYAAKGGSKSESFKYPGGNNARQVGWFDGNSRETLMPIGQKIPNELGLYDMGGNVTEMALEPDGSGVNGLGGAFFLDKDYFEMEFIHNGFYTSKKFFDKSALPFAGIRLVSKEQK</sequence>
<dbReference type="InterPro" id="IPR051043">
    <property type="entry name" value="Sulfatase_Mod_Factor_Kinase"/>
</dbReference>
<dbReference type="PANTHER" id="PTHR23150">
    <property type="entry name" value="SULFATASE MODIFYING FACTOR 1, 2"/>
    <property type="match status" value="1"/>
</dbReference>
<name>A0A150Y1F0_9BACT</name>
<feature type="domain" description="Sulfatase-modifying factor enzyme-like" evidence="2">
    <location>
        <begin position="33"/>
        <end position="192"/>
    </location>
</feature>
<evidence type="ECO:0000313" key="3">
    <source>
        <dbReference type="EMBL" id="KYG84758.1"/>
    </source>
</evidence>
<protein>
    <recommendedName>
        <fullName evidence="2">Sulfatase-modifying factor enzyme-like domain-containing protein</fullName>
    </recommendedName>
</protein>
<keyword evidence="1" id="KW-0732">Signal</keyword>
<dbReference type="EMBL" id="LRPB01000012">
    <property type="protein sequence ID" value="KYG84758.1"/>
    <property type="molecule type" value="Genomic_DNA"/>
</dbReference>
<dbReference type="Gene3D" id="3.90.1580.10">
    <property type="entry name" value="paralog of FGE (formylglycine-generating enzyme)"/>
    <property type="match status" value="1"/>
</dbReference>
<dbReference type="Proteomes" id="UP000075663">
    <property type="component" value="Unassembled WGS sequence"/>
</dbReference>
<dbReference type="InterPro" id="IPR016187">
    <property type="entry name" value="CTDL_fold"/>
</dbReference>
<dbReference type="SUPFAM" id="SSF56436">
    <property type="entry name" value="C-type lectin-like"/>
    <property type="match status" value="1"/>
</dbReference>
<comment type="caution">
    <text evidence="3">The sequence shown here is derived from an EMBL/GenBank/DDBJ whole genome shotgun (WGS) entry which is preliminary data.</text>
</comment>
<dbReference type="GO" id="GO:0120147">
    <property type="term" value="F:formylglycine-generating oxidase activity"/>
    <property type="evidence" value="ECO:0007669"/>
    <property type="project" value="TreeGrafter"/>
</dbReference>
<dbReference type="AlphaFoldDB" id="A0A150Y1F0"/>
<dbReference type="PANTHER" id="PTHR23150:SF19">
    <property type="entry name" value="FORMYLGLYCINE-GENERATING ENZYME"/>
    <property type="match status" value="1"/>
</dbReference>
<dbReference type="RefSeq" id="WP_062300643.1">
    <property type="nucleotide sequence ID" value="NZ_LRPB01000012.1"/>
</dbReference>
<evidence type="ECO:0000313" key="4">
    <source>
        <dbReference type="Proteomes" id="UP000075663"/>
    </source>
</evidence>
<feature type="signal peptide" evidence="1">
    <location>
        <begin position="1"/>
        <end position="23"/>
    </location>
</feature>
<evidence type="ECO:0000256" key="1">
    <source>
        <dbReference type="SAM" id="SignalP"/>
    </source>
</evidence>
<dbReference type="Pfam" id="PF03781">
    <property type="entry name" value="FGE-sulfatase"/>
    <property type="match status" value="1"/>
</dbReference>
<gene>
    <name evidence="3" type="ORF">AWW67_01555</name>
</gene>
<dbReference type="InterPro" id="IPR042095">
    <property type="entry name" value="SUMF_sf"/>
</dbReference>
<dbReference type="STRING" id="1914963.AWW67_01555"/>
<accession>A0A150Y1F0</accession>
<organism evidence="3 4">
    <name type="scientific">Roseivirga seohaensis</name>
    <dbReference type="NCBI Taxonomy" id="1914963"/>
    <lineage>
        <taxon>Bacteria</taxon>
        <taxon>Pseudomonadati</taxon>
        <taxon>Bacteroidota</taxon>
        <taxon>Cytophagia</taxon>
        <taxon>Cytophagales</taxon>
        <taxon>Roseivirgaceae</taxon>
        <taxon>Roseivirga</taxon>
    </lineage>
</organism>
<feature type="chain" id="PRO_5007575510" description="Sulfatase-modifying factor enzyme-like domain-containing protein" evidence="1">
    <location>
        <begin position="24"/>
        <end position="247"/>
    </location>
</feature>